<dbReference type="InterPro" id="IPR027268">
    <property type="entry name" value="Peptidase_M4/M1_CTD_sf"/>
</dbReference>
<dbReference type="GO" id="GO:0043171">
    <property type="term" value="P:peptide catabolic process"/>
    <property type="evidence" value="ECO:0007669"/>
    <property type="project" value="TreeGrafter"/>
</dbReference>
<evidence type="ECO:0000256" key="3">
    <source>
        <dbReference type="ARBA" id="ARBA00022438"/>
    </source>
</evidence>
<dbReference type="SUPFAM" id="SSF63737">
    <property type="entry name" value="Leukotriene A4 hydrolase N-terminal domain"/>
    <property type="match status" value="1"/>
</dbReference>
<dbReference type="Gene3D" id="1.25.50.20">
    <property type="match status" value="1"/>
</dbReference>
<dbReference type="PANTHER" id="PTHR11533">
    <property type="entry name" value="PROTEASE M1 ZINC METALLOPROTEASE"/>
    <property type="match status" value="1"/>
</dbReference>
<evidence type="ECO:0000259" key="14">
    <source>
        <dbReference type="Pfam" id="PF01433"/>
    </source>
</evidence>
<dbReference type="Pfam" id="PF01433">
    <property type="entry name" value="Peptidase_M1"/>
    <property type="match status" value="1"/>
</dbReference>
<keyword evidence="6 12" id="KW-0378">Hydrolase</keyword>
<evidence type="ECO:0000256" key="2">
    <source>
        <dbReference type="ARBA" id="ARBA00010136"/>
    </source>
</evidence>
<evidence type="ECO:0000256" key="8">
    <source>
        <dbReference type="ARBA" id="ARBA00023049"/>
    </source>
</evidence>
<dbReference type="InterPro" id="IPR042097">
    <property type="entry name" value="Aminopeptidase_N-like_N_sf"/>
</dbReference>
<dbReference type="AlphaFoldDB" id="A0A845GWI7"/>
<keyword evidence="8 12" id="KW-0482">Metalloprotease</keyword>
<evidence type="ECO:0000256" key="7">
    <source>
        <dbReference type="ARBA" id="ARBA00022833"/>
    </source>
</evidence>
<feature type="binding site" evidence="10">
    <location>
        <position position="349"/>
    </location>
    <ligand>
        <name>Zn(2+)</name>
        <dbReference type="ChEBI" id="CHEBI:29105"/>
        <note>catalytic</note>
    </ligand>
</feature>
<feature type="binding site" evidence="10">
    <location>
        <position position="326"/>
    </location>
    <ligand>
        <name>Zn(2+)</name>
        <dbReference type="ChEBI" id="CHEBI:29105"/>
        <note>catalytic</note>
    </ligand>
</feature>
<dbReference type="GO" id="GO:0042277">
    <property type="term" value="F:peptide binding"/>
    <property type="evidence" value="ECO:0007669"/>
    <property type="project" value="TreeGrafter"/>
</dbReference>
<evidence type="ECO:0000256" key="12">
    <source>
        <dbReference type="RuleBase" id="RU364040"/>
    </source>
</evidence>
<evidence type="ECO:0000313" key="17">
    <source>
        <dbReference type="EMBL" id="MYM98654.1"/>
    </source>
</evidence>
<organism evidence="17 18">
    <name type="scientific">Duganella vulcania</name>
    <dbReference type="NCBI Taxonomy" id="2692166"/>
    <lineage>
        <taxon>Bacteria</taxon>
        <taxon>Pseudomonadati</taxon>
        <taxon>Pseudomonadota</taxon>
        <taxon>Betaproteobacteria</taxon>
        <taxon>Burkholderiales</taxon>
        <taxon>Oxalobacteraceae</taxon>
        <taxon>Telluria group</taxon>
        <taxon>Duganella</taxon>
    </lineage>
</organism>
<dbReference type="EMBL" id="WWCX01000136">
    <property type="protein sequence ID" value="MYM98654.1"/>
    <property type="molecule type" value="Genomic_DNA"/>
</dbReference>
<dbReference type="GO" id="GO:0005615">
    <property type="term" value="C:extracellular space"/>
    <property type="evidence" value="ECO:0007669"/>
    <property type="project" value="TreeGrafter"/>
</dbReference>
<dbReference type="GO" id="GO:0016285">
    <property type="term" value="F:alanyl aminopeptidase activity"/>
    <property type="evidence" value="ECO:0007669"/>
    <property type="project" value="UniProtKB-EC"/>
</dbReference>
<dbReference type="InterPro" id="IPR034016">
    <property type="entry name" value="M1_APN-typ"/>
</dbReference>
<evidence type="ECO:0000256" key="9">
    <source>
        <dbReference type="PIRSR" id="PIRSR634016-1"/>
    </source>
</evidence>
<dbReference type="Gene3D" id="1.10.390.10">
    <property type="entry name" value="Neutral Protease Domain 2"/>
    <property type="match status" value="1"/>
</dbReference>
<comment type="caution">
    <text evidence="17">The sequence shown here is derived from an EMBL/GenBank/DDBJ whole genome shotgun (WGS) entry which is preliminary data.</text>
</comment>
<keyword evidence="4 12" id="KW-0645">Protease</keyword>
<reference evidence="17" key="1">
    <citation type="submission" date="2019-12" db="EMBL/GenBank/DDBJ databases">
        <title>Novel species isolated from a subtropical stream in China.</title>
        <authorList>
            <person name="Lu H."/>
        </authorList>
    </citation>
    <scope>NUCLEOTIDE SEQUENCE [LARGE SCALE GENOMIC DNA]</scope>
    <source>
        <strain evidence="17">FT81W</strain>
    </source>
</reference>
<accession>A0A845GWI7</accession>
<feature type="site" description="Transition state stabilizer" evidence="11">
    <location>
        <position position="412"/>
    </location>
</feature>
<feature type="domain" description="Aminopeptidase N-like N-terminal" evidence="16">
    <location>
        <begin position="43"/>
        <end position="221"/>
    </location>
</feature>
<keyword evidence="5 10" id="KW-0479">Metal-binding</keyword>
<keyword evidence="3 12" id="KW-0031">Aminopeptidase</keyword>
<dbReference type="GO" id="GO:0016020">
    <property type="term" value="C:membrane"/>
    <property type="evidence" value="ECO:0007669"/>
    <property type="project" value="TreeGrafter"/>
</dbReference>
<dbReference type="PANTHER" id="PTHR11533:SF174">
    <property type="entry name" value="PUROMYCIN-SENSITIVE AMINOPEPTIDASE-RELATED"/>
    <property type="match status" value="1"/>
</dbReference>
<feature type="domain" description="Peptidase M1 membrane alanine aminopeptidase" evidence="14">
    <location>
        <begin position="256"/>
        <end position="473"/>
    </location>
</feature>
<dbReference type="InterPro" id="IPR014782">
    <property type="entry name" value="Peptidase_M1_dom"/>
</dbReference>
<dbReference type="InterPro" id="IPR045357">
    <property type="entry name" value="Aminopeptidase_N-like_N"/>
</dbReference>
<evidence type="ECO:0000256" key="10">
    <source>
        <dbReference type="PIRSR" id="PIRSR634016-3"/>
    </source>
</evidence>
<dbReference type="Pfam" id="PF17900">
    <property type="entry name" value="Peptidase_M1_N"/>
    <property type="match status" value="1"/>
</dbReference>
<evidence type="ECO:0000256" key="1">
    <source>
        <dbReference type="ARBA" id="ARBA00000098"/>
    </source>
</evidence>
<evidence type="ECO:0000256" key="5">
    <source>
        <dbReference type="ARBA" id="ARBA00022723"/>
    </source>
</evidence>
<dbReference type="GO" id="GO:0006508">
    <property type="term" value="P:proteolysis"/>
    <property type="evidence" value="ECO:0007669"/>
    <property type="project" value="UniProtKB-KW"/>
</dbReference>
<evidence type="ECO:0000313" key="18">
    <source>
        <dbReference type="Proteomes" id="UP000447355"/>
    </source>
</evidence>
<evidence type="ECO:0000259" key="16">
    <source>
        <dbReference type="Pfam" id="PF17900"/>
    </source>
</evidence>
<dbReference type="EC" id="3.4.11.-" evidence="12"/>
<comment type="catalytic activity">
    <reaction evidence="1">
        <text>Release of an N-terminal amino acid, Xaa-|-Yaa- from a peptide, amide or arylamide. Xaa is preferably Ala, but may be most amino acids including Pro (slow action). When a terminal hydrophobic residue is followed by a prolyl residue, the two may be released as an intact Xaa-Pro dipeptide.</text>
        <dbReference type="EC" id="3.4.11.2"/>
    </reaction>
</comment>
<feature type="domain" description="ERAP1-like C-terminal" evidence="15">
    <location>
        <begin position="551"/>
        <end position="812"/>
    </location>
</feature>
<feature type="active site" description="Proton acceptor" evidence="9">
    <location>
        <position position="327"/>
    </location>
</feature>
<dbReference type="CDD" id="cd09601">
    <property type="entry name" value="M1_APN-Q_like"/>
    <property type="match status" value="1"/>
</dbReference>
<dbReference type="InterPro" id="IPR024571">
    <property type="entry name" value="ERAP1-like_C_dom"/>
</dbReference>
<dbReference type="FunFam" id="1.10.390.10:FF:000006">
    <property type="entry name" value="Puromycin-sensitive aminopeptidase"/>
    <property type="match status" value="1"/>
</dbReference>
<feature type="signal peptide" evidence="13">
    <location>
        <begin position="1"/>
        <end position="24"/>
    </location>
</feature>
<dbReference type="SUPFAM" id="SSF55486">
    <property type="entry name" value="Metalloproteases ('zincins'), catalytic domain"/>
    <property type="match status" value="1"/>
</dbReference>
<evidence type="ECO:0000256" key="4">
    <source>
        <dbReference type="ARBA" id="ARBA00022670"/>
    </source>
</evidence>
<dbReference type="RefSeq" id="WP_161087460.1">
    <property type="nucleotide sequence ID" value="NZ_WWCX01000136.1"/>
</dbReference>
<name>A0A845GWI7_9BURK</name>
<gene>
    <name evidence="17" type="ORF">GTP90_32900</name>
</gene>
<comment type="similarity">
    <text evidence="2 12">Belongs to the peptidase M1 family.</text>
</comment>
<dbReference type="InterPro" id="IPR001930">
    <property type="entry name" value="Peptidase_M1"/>
</dbReference>
<dbReference type="PRINTS" id="PR00756">
    <property type="entry name" value="ALADIPTASE"/>
</dbReference>
<evidence type="ECO:0000256" key="6">
    <source>
        <dbReference type="ARBA" id="ARBA00022801"/>
    </source>
</evidence>
<keyword evidence="13" id="KW-0732">Signal</keyword>
<dbReference type="Gene3D" id="2.60.40.1910">
    <property type="match status" value="1"/>
</dbReference>
<evidence type="ECO:0000256" key="11">
    <source>
        <dbReference type="PIRSR" id="PIRSR634016-4"/>
    </source>
</evidence>
<proteinExistence type="inferred from homology"/>
<comment type="cofactor">
    <cofactor evidence="10 12">
        <name>Zn(2+)</name>
        <dbReference type="ChEBI" id="CHEBI:29105"/>
    </cofactor>
    <text evidence="10 12">Binds 1 zinc ion per subunit.</text>
</comment>
<dbReference type="Pfam" id="PF11838">
    <property type="entry name" value="ERAP1_C"/>
    <property type="match status" value="1"/>
</dbReference>
<sequence length="884" mass="95697">MRARGVMGLALALAFPAASALAQAASPVFDFASAPGRLPKNVVPLEYTIALTPDAASHTVAGTERIVLDFKAASAVIQFNSLNQKLSKVLLDGKPVRSVVSDDKSQLTTIKLARPAAPGRHTLSFAYTGKIEKEPRGLFLQEYVTPAGAKDAMLTTQFEATDARRMFPCWDEPAFRAVFKLSVTVPAKWAVYSNMPESERSVKGELATTRFAPTPKMPTYLVEFSGGDLAHIAAESDGTQFRVVAVKGQEQGGQQALANARQILADYNDYFGVRYPLPKLDSIAVPGGFSGAMENWGAITYNDQALLITPSSTMGNRQGVYSIQAHEMAHQWFGDLVTMGWWDELWLNESFASWMAARQTDLRNPSWRWWEHQDASKESAMSADSRATSHPILQHVTNELQASSAFDPAITYSKGQAVLRMLEAHMGADNFRSGIRSYMKTHAYSNTLSGDLWRALDGAGAGAGQVSEIARAWTSQPGFPLVSVTASCDISGNRTIALTQQRFLLQGLGSGKGRWPVPLQVRSGTGAPKPVLFDGDQQSVSAGRCDEALSVNAGAVGYFRVAYDNSSLAQNTHSFASLPEADRIALLDDQWALVGAGAQPLASYLALASAMGDTANQRAWEQITGALDTIETAERGTAGHAAFAAYARSIVKPLSVKLGWDARADETPGMQKLRRSLLADLGGWGDPDVLAEARKRFAAFVADRAAISADDQMMVLAVVAEHATAAEFEQLHAIARSARNETELRRYYTALMQVRDPALAQKAAAIALSDEIPKQADMTRIGLVGVLGGEHPQLSWSVFTQNAERLIAPHQPFGPMILAQYTPETFWRALPPEQLEAWIKGRVPADLLPNLARGMEVARFKLAEKAMLVKATDAYLAGKPARAD</sequence>
<dbReference type="InterPro" id="IPR050344">
    <property type="entry name" value="Peptidase_M1_aminopeptidases"/>
</dbReference>
<feature type="chain" id="PRO_5032971925" description="Aminopeptidase" evidence="13">
    <location>
        <begin position="25"/>
        <end position="884"/>
    </location>
</feature>
<evidence type="ECO:0000259" key="15">
    <source>
        <dbReference type="Pfam" id="PF11838"/>
    </source>
</evidence>
<dbReference type="GO" id="GO:0008270">
    <property type="term" value="F:zinc ion binding"/>
    <property type="evidence" value="ECO:0007669"/>
    <property type="project" value="UniProtKB-UniRule"/>
</dbReference>
<dbReference type="Gene3D" id="2.60.40.1730">
    <property type="entry name" value="tricorn interacting facor f3 domain"/>
    <property type="match status" value="1"/>
</dbReference>
<keyword evidence="7 10" id="KW-0862">Zinc</keyword>
<feature type="binding site" evidence="10">
    <location>
        <position position="330"/>
    </location>
    <ligand>
        <name>Zn(2+)</name>
        <dbReference type="ChEBI" id="CHEBI:29105"/>
        <note>catalytic</note>
    </ligand>
</feature>
<dbReference type="GO" id="GO:0070006">
    <property type="term" value="F:metalloaminopeptidase activity"/>
    <property type="evidence" value="ECO:0007669"/>
    <property type="project" value="TreeGrafter"/>
</dbReference>
<dbReference type="GO" id="GO:0005737">
    <property type="term" value="C:cytoplasm"/>
    <property type="evidence" value="ECO:0007669"/>
    <property type="project" value="TreeGrafter"/>
</dbReference>
<evidence type="ECO:0000256" key="13">
    <source>
        <dbReference type="SAM" id="SignalP"/>
    </source>
</evidence>
<dbReference type="Proteomes" id="UP000447355">
    <property type="component" value="Unassembled WGS sequence"/>
</dbReference>
<protein>
    <recommendedName>
        <fullName evidence="12">Aminopeptidase</fullName>
        <ecNumber evidence="12">3.4.11.-</ecNumber>
    </recommendedName>
</protein>